<dbReference type="GO" id="GO:0046983">
    <property type="term" value="F:protein dimerization activity"/>
    <property type="evidence" value="ECO:0007669"/>
    <property type="project" value="InterPro"/>
</dbReference>
<comment type="caution">
    <text evidence="12">The sequence shown here is derived from an EMBL/GenBank/DDBJ whole genome shotgun (WGS) entry which is preliminary data.</text>
</comment>
<dbReference type="InterPro" id="IPR035965">
    <property type="entry name" value="PAS-like_dom_sf"/>
</dbReference>
<dbReference type="GO" id="GO:0005524">
    <property type="term" value="F:ATP binding"/>
    <property type="evidence" value="ECO:0007669"/>
    <property type="project" value="UniProtKB-KW"/>
</dbReference>
<keyword evidence="4 12" id="KW-0808">Transferase</keyword>
<evidence type="ECO:0000313" key="12">
    <source>
        <dbReference type="EMBL" id="NYH19881.1"/>
    </source>
</evidence>
<feature type="compositionally biased region" description="Basic and acidic residues" evidence="9">
    <location>
        <begin position="331"/>
        <end position="341"/>
    </location>
</feature>
<evidence type="ECO:0000259" key="10">
    <source>
        <dbReference type="PROSITE" id="PS50112"/>
    </source>
</evidence>
<keyword evidence="3" id="KW-0597">Phosphoprotein</keyword>
<dbReference type="RefSeq" id="WP_257031933.1">
    <property type="nucleotide sequence ID" value="NZ_JACCAU010000001.1"/>
</dbReference>
<dbReference type="Pfam" id="PF02518">
    <property type="entry name" value="HATPase_c"/>
    <property type="match status" value="1"/>
</dbReference>
<keyword evidence="7" id="KW-0067">ATP-binding</keyword>
<dbReference type="InterPro" id="IPR011712">
    <property type="entry name" value="Sig_transdc_His_kin_sub3_dim/P"/>
</dbReference>
<dbReference type="GO" id="GO:0000155">
    <property type="term" value="F:phosphorelay sensor kinase activity"/>
    <property type="evidence" value="ECO:0007669"/>
    <property type="project" value="InterPro"/>
</dbReference>
<dbReference type="SUPFAM" id="SSF55874">
    <property type="entry name" value="ATPase domain of HSP90 chaperone/DNA topoisomerase II/histidine kinase"/>
    <property type="match status" value="1"/>
</dbReference>
<comment type="catalytic activity">
    <reaction evidence="1">
        <text>ATP + protein L-histidine = ADP + protein N-phospho-L-histidine.</text>
        <dbReference type="EC" id="2.7.13.3"/>
    </reaction>
</comment>
<evidence type="ECO:0000256" key="9">
    <source>
        <dbReference type="SAM" id="MobiDB-lite"/>
    </source>
</evidence>
<dbReference type="InterPro" id="IPR003594">
    <property type="entry name" value="HATPase_dom"/>
</dbReference>
<dbReference type="Pfam" id="PF13426">
    <property type="entry name" value="PAS_9"/>
    <property type="match status" value="1"/>
</dbReference>
<dbReference type="SMART" id="SM00091">
    <property type="entry name" value="PAS"/>
    <property type="match status" value="1"/>
</dbReference>
<keyword evidence="5" id="KW-0547">Nucleotide-binding</keyword>
<dbReference type="SMART" id="SM00086">
    <property type="entry name" value="PAC"/>
    <property type="match status" value="1"/>
</dbReference>
<evidence type="ECO:0000256" key="2">
    <source>
        <dbReference type="ARBA" id="ARBA00012438"/>
    </source>
</evidence>
<feature type="compositionally biased region" description="Basic and acidic residues" evidence="9">
    <location>
        <begin position="358"/>
        <end position="369"/>
    </location>
</feature>
<dbReference type="EMBL" id="JACCAU010000001">
    <property type="protein sequence ID" value="NYH19881.1"/>
    <property type="molecule type" value="Genomic_DNA"/>
</dbReference>
<dbReference type="SUPFAM" id="SSF55785">
    <property type="entry name" value="PYP-like sensor domain (PAS domain)"/>
    <property type="match status" value="1"/>
</dbReference>
<dbReference type="EC" id="2.7.13.3" evidence="2"/>
<dbReference type="InterPro" id="IPR001610">
    <property type="entry name" value="PAC"/>
</dbReference>
<evidence type="ECO:0000256" key="5">
    <source>
        <dbReference type="ARBA" id="ARBA00022741"/>
    </source>
</evidence>
<dbReference type="PROSITE" id="PS50113">
    <property type="entry name" value="PAC"/>
    <property type="match status" value="1"/>
</dbReference>
<organism evidence="12 13">
    <name type="scientific">Paraburkholderia bryophila</name>
    <dbReference type="NCBI Taxonomy" id="420952"/>
    <lineage>
        <taxon>Bacteria</taxon>
        <taxon>Pseudomonadati</taxon>
        <taxon>Pseudomonadota</taxon>
        <taxon>Betaproteobacteria</taxon>
        <taxon>Burkholderiales</taxon>
        <taxon>Burkholderiaceae</taxon>
        <taxon>Paraburkholderia</taxon>
    </lineage>
</organism>
<dbReference type="InterPro" id="IPR050482">
    <property type="entry name" value="Sensor_HK_TwoCompSys"/>
</dbReference>
<dbReference type="GO" id="GO:0016020">
    <property type="term" value="C:membrane"/>
    <property type="evidence" value="ECO:0007669"/>
    <property type="project" value="InterPro"/>
</dbReference>
<sequence length="390" mass="43011">MNLLRRRFQTNESFRLLVDAVNDYAIFMLNPSGHVVTWNAGAQKMKGYGADEVLGRHVSIFHAREDIAAGEPGALLARAAAYGRAQNEGIRIRRDGSQFWANVVITAIRDKSGALRGFAKVTQDLTERRRVAELEAVSRLAARIQAAREEEQIRIAHELHDDLGQQLTALKMSLAELEHGLRDRGSLDAGIQSGVTDMVQVIDDTVASLRRIATGLRPIALETLGLVSALEWLIDDFTERYGIAVTTSLPNPPLNLHEAAESALFHMVQEALTNVARHAHADRVSVELSRQFGWESSRCVLRIVDNGRGAAPARTDGRNVVRPGRHARARSRAERNGADRHRAGRRLQRRGQPAAGGDRADRRERELTADRPASLTVSPPAPATRPYRAA</sequence>
<feature type="domain" description="PAC" evidence="11">
    <location>
        <begin position="85"/>
        <end position="137"/>
    </location>
</feature>
<dbReference type="PANTHER" id="PTHR24421">
    <property type="entry name" value="NITRATE/NITRITE SENSOR PROTEIN NARX-RELATED"/>
    <property type="match status" value="1"/>
</dbReference>
<dbReference type="CDD" id="cd00130">
    <property type="entry name" value="PAS"/>
    <property type="match status" value="1"/>
</dbReference>
<feature type="domain" description="PAS" evidence="10">
    <location>
        <begin position="10"/>
        <end position="62"/>
    </location>
</feature>
<dbReference type="Pfam" id="PF07730">
    <property type="entry name" value="HisKA_3"/>
    <property type="match status" value="1"/>
</dbReference>
<evidence type="ECO:0000256" key="3">
    <source>
        <dbReference type="ARBA" id="ARBA00022553"/>
    </source>
</evidence>
<dbReference type="Gene3D" id="3.30.450.20">
    <property type="entry name" value="PAS domain"/>
    <property type="match status" value="1"/>
</dbReference>
<evidence type="ECO:0000256" key="1">
    <source>
        <dbReference type="ARBA" id="ARBA00000085"/>
    </source>
</evidence>
<dbReference type="Proteomes" id="UP000572540">
    <property type="component" value="Unassembled WGS sequence"/>
</dbReference>
<dbReference type="PROSITE" id="PS50112">
    <property type="entry name" value="PAS"/>
    <property type="match status" value="1"/>
</dbReference>
<protein>
    <recommendedName>
        <fullName evidence="2">histidine kinase</fullName>
        <ecNumber evidence="2">2.7.13.3</ecNumber>
    </recommendedName>
</protein>
<keyword evidence="6 12" id="KW-0418">Kinase</keyword>
<feature type="region of interest" description="Disordered" evidence="9">
    <location>
        <begin position="309"/>
        <end position="390"/>
    </location>
</feature>
<dbReference type="InterPro" id="IPR000014">
    <property type="entry name" value="PAS"/>
</dbReference>
<dbReference type="PANTHER" id="PTHR24421:SF10">
    <property type="entry name" value="NITRATE_NITRITE SENSOR PROTEIN NARQ"/>
    <property type="match status" value="1"/>
</dbReference>
<gene>
    <name evidence="12" type="ORF">GGD41_007109</name>
</gene>
<evidence type="ECO:0000256" key="4">
    <source>
        <dbReference type="ARBA" id="ARBA00022679"/>
    </source>
</evidence>
<reference evidence="12 13" key="1">
    <citation type="submission" date="2020-07" db="EMBL/GenBank/DDBJ databases">
        <title>Exploring microbial biodiversity for novel pathways involved in the catabolism of aromatic compounds derived from lignin.</title>
        <authorList>
            <person name="Elkins J."/>
        </authorList>
    </citation>
    <scope>NUCLEOTIDE SEQUENCE [LARGE SCALE GENOMIC DNA]</scope>
    <source>
        <strain evidence="12 13">H2C3B</strain>
    </source>
</reference>
<name>A0A7Z0B3A2_9BURK</name>
<evidence type="ECO:0000259" key="11">
    <source>
        <dbReference type="PROSITE" id="PS50113"/>
    </source>
</evidence>
<dbReference type="Gene3D" id="1.20.5.1930">
    <property type="match status" value="1"/>
</dbReference>
<dbReference type="Gene3D" id="3.30.565.10">
    <property type="entry name" value="Histidine kinase-like ATPase, C-terminal domain"/>
    <property type="match status" value="1"/>
</dbReference>
<dbReference type="InterPro" id="IPR036890">
    <property type="entry name" value="HATPase_C_sf"/>
</dbReference>
<accession>A0A7Z0B3A2</accession>
<evidence type="ECO:0000256" key="8">
    <source>
        <dbReference type="ARBA" id="ARBA00023012"/>
    </source>
</evidence>
<evidence type="ECO:0000313" key="13">
    <source>
        <dbReference type="Proteomes" id="UP000572540"/>
    </source>
</evidence>
<dbReference type="NCBIfam" id="TIGR00229">
    <property type="entry name" value="sensory_box"/>
    <property type="match status" value="1"/>
</dbReference>
<evidence type="ECO:0000256" key="6">
    <source>
        <dbReference type="ARBA" id="ARBA00022777"/>
    </source>
</evidence>
<keyword evidence="8" id="KW-0902">Two-component regulatory system</keyword>
<proteinExistence type="predicted"/>
<dbReference type="AlphaFoldDB" id="A0A7Z0B3A2"/>
<dbReference type="InterPro" id="IPR000700">
    <property type="entry name" value="PAS-assoc_C"/>
</dbReference>
<evidence type="ECO:0000256" key="7">
    <source>
        <dbReference type="ARBA" id="ARBA00022840"/>
    </source>
</evidence>